<dbReference type="RefSeq" id="XP_004333865.1">
    <property type="nucleotide sequence ID" value="XM_004333817.1"/>
</dbReference>
<dbReference type="PANTHER" id="PTHR43976">
    <property type="entry name" value="SHORT CHAIN DEHYDROGENASE"/>
    <property type="match status" value="1"/>
</dbReference>
<organism evidence="3 4">
    <name type="scientific">Acanthamoeba castellanii (strain ATCC 30010 / Neff)</name>
    <dbReference type="NCBI Taxonomy" id="1257118"/>
    <lineage>
        <taxon>Eukaryota</taxon>
        <taxon>Amoebozoa</taxon>
        <taxon>Discosea</taxon>
        <taxon>Longamoebia</taxon>
        <taxon>Centramoebida</taxon>
        <taxon>Acanthamoebidae</taxon>
        <taxon>Acanthamoeba</taxon>
    </lineage>
</organism>
<dbReference type="GeneID" id="14912385"/>
<reference evidence="3 4" key="1">
    <citation type="journal article" date="2013" name="Genome Biol.">
        <title>Genome of Acanthamoeba castellanii highlights extensive lateral gene transfer and early evolution of tyrosine kinase signaling.</title>
        <authorList>
            <person name="Clarke M."/>
            <person name="Lohan A.J."/>
            <person name="Liu B."/>
            <person name="Lagkouvardos I."/>
            <person name="Roy S."/>
            <person name="Zafar N."/>
            <person name="Bertelli C."/>
            <person name="Schilde C."/>
            <person name="Kianianmomeni A."/>
            <person name="Burglin T.R."/>
            <person name="Frech C."/>
            <person name="Turcotte B."/>
            <person name="Kopec K.O."/>
            <person name="Synnott J.M."/>
            <person name="Choo C."/>
            <person name="Paponov I."/>
            <person name="Finkler A."/>
            <person name="Soon Heng Tan C."/>
            <person name="Hutchins A.P."/>
            <person name="Weinmeier T."/>
            <person name="Rattei T."/>
            <person name="Chu J.S."/>
            <person name="Gimenez G."/>
            <person name="Irimia M."/>
            <person name="Rigden D.J."/>
            <person name="Fitzpatrick D.A."/>
            <person name="Lorenzo-Morales J."/>
            <person name="Bateman A."/>
            <person name="Chiu C.H."/>
            <person name="Tang P."/>
            <person name="Hegemann P."/>
            <person name="Fromm H."/>
            <person name="Raoult D."/>
            <person name="Greub G."/>
            <person name="Miranda-Saavedra D."/>
            <person name="Chen N."/>
            <person name="Nash P."/>
            <person name="Ginger M.L."/>
            <person name="Horn M."/>
            <person name="Schaap P."/>
            <person name="Caler L."/>
            <person name="Loftus B."/>
        </authorList>
    </citation>
    <scope>NUCLEOTIDE SEQUENCE [LARGE SCALE GENOMIC DNA]</scope>
    <source>
        <strain evidence="3 4">Neff</strain>
    </source>
</reference>
<keyword evidence="4" id="KW-1185">Reference proteome</keyword>
<dbReference type="AlphaFoldDB" id="L8GFS1"/>
<evidence type="ECO:0000313" key="4">
    <source>
        <dbReference type="Proteomes" id="UP000011083"/>
    </source>
</evidence>
<evidence type="ECO:0000313" key="3">
    <source>
        <dbReference type="EMBL" id="ELR11852.1"/>
    </source>
</evidence>
<evidence type="ECO:0000256" key="2">
    <source>
        <dbReference type="ARBA" id="ARBA00023002"/>
    </source>
</evidence>
<dbReference type="GO" id="GO:0016491">
    <property type="term" value="F:oxidoreductase activity"/>
    <property type="evidence" value="ECO:0007669"/>
    <property type="project" value="UniProtKB-KW"/>
</dbReference>
<keyword evidence="2" id="KW-0560">Oxidoreductase</keyword>
<protein>
    <submittedName>
        <fullName evidence="3">Uncharacterized protein</fullName>
    </submittedName>
</protein>
<comment type="similarity">
    <text evidence="1">Belongs to the short-chain dehydrogenases/reductases (SDR) family.</text>
</comment>
<proteinExistence type="inferred from homology"/>
<dbReference type="EMBL" id="KB008146">
    <property type="protein sequence ID" value="ELR11852.1"/>
    <property type="molecule type" value="Genomic_DNA"/>
</dbReference>
<dbReference type="Proteomes" id="UP000011083">
    <property type="component" value="Unassembled WGS sequence"/>
</dbReference>
<sequence>GIPVTVIEPGVFRTALLKEGTNLASAQQHIADYDQTPAGGVAAWHERTHGKQSGDPAKAAQRIVDVLTLSGLAAGRTEIPARLALGRDCYDIIKAKCESSLALIEEWKSISLGTDYDDVTTAQ</sequence>
<gene>
    <name evidence="3" type="ORF">ACA1_273230</name>
</gene>
<dbReference type="VEuPathDB" id="AmoebaDB:ACA1_273230"/>
<dbReference type="OrthoDB" id="13950at2759"/>
<feature type="non-terminal residue" evidence="3">
    <location>
        <position position="1"/>
    </location>
</feature>
<accession>L8GFS1</accession>
<dbReference type="InterPro" id="IPR051911">
    <property type="entry name" value="SDR_oxidoreductase"/>
</dbReference>
<dbReference type="Gene3D" id="3.40.50.720">
    <property type="entry name" value="NAD(P)-binding Rossmann-like Domain"/>
    <property type="match status" value="1"/>
</dbReference>
<dbReference type="KEGG" id="acan:ACA1_273230"/>
<name>L8GFS1_ACACF</name>
<evidence type="ECO:0000256" key="1">
    <source>
        <dbReference type="ARBA" id="ARBA00006484"/>
    </source>
</evidence>
<dbReference type="PANTHER" id="PTHR43976:SF16">
    <property type="entry name" value="SHORT-CHAIN DEHYDROGENASE_REDUCTASE FAMILY PROTEIN"/>
    <property type="match status" value="1"/>
</dbReference>